<dbReference type="InterPro" id="IPR036188">
    <property type="entry name" value="FAD/NAD-bd_sf"/>
</dbReference>
<dbReference type="PANTHER" id="PTHR43498:SF1">
    <property type="entry name" value="COB--COM HETERODISULFIDE REDUCTASE IRON-SULFUR SUBUNIT A"/>
    <property type="match status" value="1"/>
</dbReference>
<accession>A0A5B8LYC8</accession>
<evidence type="ECO:0000256" key="5">
    <source>
        <dbReference type="ARBA" id="ARBA00023014"/>
    </source>
</evidence>
<keyword evidence="5" id="KW-0411">Iron-sulfur</keyword>
<evidence type="ECO:0000256" key="4">
    <source>
        <dbReference type="ARBA" id="ARBA00023004"/>
    </source>
</evidence>
<keyword evidence="1" id="KW-0004">4Fe-4S</keyword>
<dbReference type="Pfam" id="PF12831">
    <property type="entry name" value="FAD_oxidored"/>
    <property type="match status" value="1"/>
</dbReference>
<reference evidence="6 7" key="1">
    <citation type="submission" date="2019-07" db="EMBL/GenBank/DDBJ databases">
        <title>Full genome sequence of Devosia sp. Gsoil 520.</title>
        <authorList>
            <person name="Im W.-T."/>
        </authorList>
    </citation>
    <scope>NUCLEOTIDE SEQUENCE [LARGE SCALE GENOMIC DNA]</scope>
    <source>
        <strain evidence="6 7">Gsoil 520</strain>
    </source>
</reference>
<evidence type="ECO:0000313" key="6">
    <source>
        <dbReference type="EMBL" id="QDZ12799.1"/>
    </source>
</evidence>
<keyword evidence="3" id="KW-0560">Oxidoreductase</keyword>
<dbReference type="GO" id="GO:0046872">
    <property type="term" value="F:metal ion binding"/>
    <property type="evidence" value="ECO:0007669"/>
    <property type="project" value="UniProtKB-KW"/>
</dbReference>
<dbReference type="KEGG" id="dea:FPZ08_19860"/>
<dbReference type="Proteomes" id="UP000315364">
    <property type="component" value="Chromosome"/>
</dbReference>
<dbReference type="PANTHER" id="PTHR43498">
    <property type="entry name" value="FERREDOXIN:COB-COM HETERODISULFIDE REDUCTASE SUBUNIT A"/>
    <property type="match status" value="1"/>
</dbReference>
<evidence type="ECO:0000256" key="2">
    <source>
        <dbReference type="ARBA" id="ARBA00022723"/>
    </source>
</evidence>
<proteinExistence type="predicted"/>
<keyword evidence="4" id="KW-0408">Iron</keyword>
<gene>
    <name evidence="6" type="ORF">FPZ08_19860</name>
</gene>
<evidence type="ECO:0000256" key="3">
    <source>
        <dbReference type="ARBA" id="ARBA00023002"/>
    </source>
</evidence>
<dbReference type="GO" id="GO:0051539">
    <property type="term" value="F:4 iron, 4 sulfur cluster binding"/>
    <property type="evidence" value="ECO:0007669"/>
    <property type="project" value="UniProtKB-KW"/>
</dbReference>
<dbReference type="OrthoDB" id="9777740at2"/>
<sequence length="467" mass="50239">MAQTLIQENYDVVVTGGGCAGIAAAISAAKAGMKTLLLEAGSMIGGELITGLPVDGALNARGEWVVGGVLKEILEEHERLGGYIGAINDWRLIWYVCIDPEIMKLAVANVVRRAGVHVWMYSFAEDVVRRGDEVTGVVVINKRGRTLVEAPVYIDASGDGDIAMRAGAQMMISNEKGEFQPLTMLFRIGGVETMDLLQFCVDHPENLAVGESEWMGQSLTPKQCAQNLYDQRQPAVFFKAGGPLITGGIERGELQETALIGIIPVSAERKEVSVNTTRIANIDATDAVALSNAFTTLTDQAWRSIAFMRNNIPGFEKAYFAGLSHRIGIRETRRVVGDYILTGDDVLNARKRDDGIGKGSHHVDIHQEGTKQVRIPVADGGSYDMPYDMLVAKGIRNLYAVGRCMSADREGHGSARVMGPCMAQGEAAGLGAALSIRSNRPGDVHSVDVGHLRAELKKQGAILDGTH</sequence>
<dbReference type="Gene3D" id="3.50.50.60">
    <property type="entry name" value="FAD/NAD(P)-binding domain"/>
    <property type="match status" value="1"/>
</dbReference>
<keyword evidence="7" id="KW-1185">Reference proteome</keyword>
<organism evidence="6 7">
    <name type="scientific">Devosia ginsengisoli</name>
    <dbReference type="NCBI Taxonomy" id="400770"/>
    <lineage>
        <taxon>Bacteria</taxon>
        <taxon>Pseudomonadati</taxon>
        <taxon>Pseudomonadota</taxon>
        <taxon>Alphaproteobacteria</taxon>
        <taxon>Hyphomicrobiales</taxon>
        <taxon>Devosiaceae</taxon>
        <taxon>Devosia</taxon>
    </lineage>
</organism>
<dbReference type="AlphaFoldDB" id="A0A5B8LYC8"/>
<evidence type="ECO:0000256" key="1">
    <source>
        <dbReference type="ARBA" id="ARBA00022485"/>
    </source>
</evidence>
<evidence type="ECO:0000313" key="7">
    <source>
        <dbReference type="Proteomes" id="UP000315364"/>
    </source>
</evidence>
<protein>
    <submittedName>
        <fullName evidence="6">FAD-dependent oxidoreductase</fullName>
    </submittedName>
</protein>
<dbReference type="SUPFAM" id="SSF51905">
    <property type="entry name" value="FAD/NAD(P)-binding domain"/>
    <property type="match status" value="1"/>
</dbReference>
<dbReference type="EMBL" id="CP042304">
    <property type="protein sequence ID" value="QDZ12799.1"/>
    <property type="molecule type" value="Genomic_DNA"/>
</dbReference>
<dbReference type="RefSeq" id="WP_146292162.1">
    <property type="nucleotide sequence ID" value="NZ_CP042304.1"/>
</dbReference>
<dbReference type="InterPro" id="IPR039650">
    <property type="entry name" value="HdrA-like"/>
</dbReference>
<dbReference type="GO" id="GO:0016491">
    <property type="term" value="F:oxidoreductase activity"/>
    <property type="evidence" value="ECO:0007669"/>
    <property type="project" value="UniProtKB-KW"/>
</dbReference>
<name>A0A5B8LYC8_9HYPH</name>
<keyword evidence="2" id="KW-0479">Metal-binding</keyword>